<feature type="non-terminal residue" evidence="2">
    <location>
        <position position="1"/>
    </location>
</feature>
<sequence>RQGSRFLVHENTKAVFNLYYALNLFTASTFTIFYLFELVRLRFECPMVNFSTVLLTKGIAASFSISAQNLLLIISFERLYSALYPAHFEKQSNKKLCIGIAVAVVIMCVSTITSFCMMFFDLYLNLIRKPVKVTSLAVSYQISENRRVLLTMLPIEITQSLLGLLTTLPQFMLFKISSPIGRLMFLELTMCPMLFPIILAIIIQFRATKNMTKYLCALSINFDHF</sequence>
<feature type="non-terminal residue" evidence="2">
    <location>
        <position position="225"/>
    </location>
</feature>
<dbReference type="AlphaFoldDB" id="A0AAN4ZSB2"/>
<evidence type="ECO:0000256" key="1">
    <source>
        <dbReference type="SAM" id="Phobius"/>
    </source>
</evidence>
<dbReference type="EMBL" id="BTRK01000003">
    <property type="protein sequence ID" value="GMR43497.1"/>
    <property type="molecule type" value="Genomic_DNA"/>
</dbReference>
<dbReference type="PANTHER" id="PTHR46561">
    <property type="entry name" value="SERPENTINE RECEPTOR, CLASS AB (CLASS A-LIKE)-RELATED"/>
    <property type="match status" value="1"/>
</dbReference>
<feature type="transmembrane region" description="Helical" evidence="1">
    <location>
        <begin position="48"/>
        <end position="76"/>
    </location>
</feature>
<feature type="transmembrane region" description="Helical" evidence="1">
    <location>
        <begin position="96"/>
        <end position="127"/>
    </location>
</feature>
<protein>
    <recommendedName>
        <fullName evidence="4">G protein-coupled receptor</fullName>
    </recommendedName>
</protein>
<proteinExistence type="predicted"/>
<reference evidence="3" key="1">
    <citation type="submission" date="2022-10" db="EMBL/GenBank/DDBJ databases">
        <title>Genome assembly of Pristionchus species.</title>
        <authorList>
            <person name="Yoshida K."/>
            <person name="Sommer R.J."/>
        </authorList>
    </citation>
    <scope>NUCLEOTIDE SEQUENCE [LARGE SCALE GENOMIC DNA]</scope>
    <source>
        <strain evidence="3">RS5460</strain>
    </source>
</reference>
<keyword evidence="1" id="KW-1133">Transmembrane helix</keyword>
<comment type="caution">
    <text evidence="2">The sequence shown here is derived from an EMBL/GenBank/DDBJ whole genome shotgun (WGS) entry which is preliminary data.</text>
</comment>
<gene>
    <name evidence="2" type="ORF">PMAYCL1PPCAC_13692</name>
</gene>
<evidence type="ECO:0000313" key="3">
    <source>
        <dbReference type="Proteomes" id="UP001328107"/>
    </source>
</evidence>
<dbReference type="PANTHER" id="PTHR46561:SF11">
    <property type="entry name" value="SERPENTINE RECEPTOR CLASS ALPHA_BETA-14"/>
    <property type="match status" value="1"/>
</dbReference>
<evidence type="ECO:0000313" key="2">
    <source>
        <dbReference type="EMBL" id="GMR43497.1"/>
    </source>
</evidence>
<evidence type="ECO:0008006" key="4">
    <source>
        <dbReference type="Google" id="ProtNLM"/>
    </source>
</evidence>
<dbReference type="Proteomes" id="UP001328107">
    <property type="component" value="Unassembled WGS sequence"/>
</dbReference>
<feature type="transmembrane region" description="Helical" evidence="1">
    <location>
        <begin position="180"/>
        <end position="203"/>
    </location>
</feature>
<accession>A0AAN4ZSB2</accession>
<organism evidence="2 3">
    <name type="scientific">Pristionchus mayeri</name>
    <dbReference type="NCBI Taxonomy" id="1317129"/>
    <lineage>
        <taxon>Eukaryota</taxon>
        <taxon>Metazoa</taxon>
        <taxon>Ecdysozoa</taxon>
        <taxon>Nematoda</taxon>
        <taxon>Chromadorea</taxon>
        <taxon>Rhabditida</taxon>
        <taxon>Rhabditina</taxon>
        <taxon>Diplogasteromorpha</taxon>
        <taxon>Diplogasteroidea</taxon>
        <taxon>Neodiplogasteridae</taxon>
        <taxon>Pristionchus</taxon>
    </lineage>
</organism>
<feature type="transmembrane region" description="Helical" evidence="1">
    <location>
        <begin position="18"/>
        <end position="36"/>
    </location>
</feature>
<keyword evidence="1" id="KW-0812">Transmembrane</keyword>
<keyword evidence="3" id="KW-1185">Reference proteome</keyword>
<dbReference type="InterPro" id="IPR053286">
    <property type="entry name" value="Nematode_rcpt-like_srab"/>
</dbReference>
<keyword evidence="1" id="KW-0472">Membrane</keyword>
<name>A0AAN4ZSB2_9BILA</name>